<gene>
    <name evidence="2" type="ORF">O0955_05340</name>
</gene>
<feature type="chain" id="PRO_5047412192" description="Adhesin domain-containing protein" evidence="1">
    <location>
        <begin position="21"/>
        <end position="430"/>
    </location>
</feature>
<protein>
    <recommendedName>
        <fullName evidence="4">Adhesin domain-containing protein</fullName>
    </recommendedName>
</protein>
<proteinExistence type="predicted"/>
<evidence type="ECO:0008006" key="4">
    <source>
        <dbReference type="Google" id="ProtNLM"/>
    </source>
</evidence>
<keyword evidence="3" id="KW-1185">Reference proteome</keyword>
<evidence type="ECO:0000313" key="3">
    <source>
        <dbReference type="Proteomes" id="UP001144347"/>
    </source>
</evidence>
<dbReference type="RefSeq" id="WP_269426487.1">
    <property type="nucleotide sequence ID" value="NZ_JAPWGM010000001.1"/>
</dbReference>
<feature type="signal peptide" evidence="1">
    <location>
        <begin position="1"/>
        <end position="20"/>
    </location>
</feature>
<evidence type="ECO:0000256" key="1">
    <source>
        <dbReference type="SAM" id="SignalP"/>
    </source>
</evidence>
<dbReference type="EMBL" id="JAPWGM010000001">
    <property type="protein sequence ID" value="MCZ4243423.1"/>
    <property type="molecule type" value="Genomic_DNA"/>
</dbReference>
<reference evidence="2" key="1">
    <citation type="submission" date="2022-12" db="EMBL/GenBank/DDBJ databases">
        <title>Genome sequence of HCMS5-2.</title>
        <authorList>
            <person name="Woo H."/>
        </authorList>
    </citation>
    <scope>NUCLEOTIDE SEQUENCE</scope>
    <source>
        <strain evidence="2">HCMS5-2</strain>
    </source>
</reference>
<keyword evidence="1" id="KW-0732">Signal</keyword>
<comment type="caution">
    <text evidence="2">The sequence shown here is derived from an EMBL/GenBank/DDBJ whole genome shotgun (WGS) entry which is preliminary data.</text>
</comment>
<accession>A0ABT4L8C8</accession>
<organism evidence="2 3">
    <name type="scientific">Pedobacter punctiformis</name>
    <dbReference type="NCBI Taxonomy" id="3004097"/>
    <lineage>
        <taxon>Bacteria</taxon>
        <taxon>Pseudomonadati</taxon>
        <taxon>Bacteroidota</taxon>
        <taxon>Sphingobacteriia</taxon>
        <taxon>Sphingobacteriales</taxon>
        <taxon>Sphingobacteriaceae</taxon>
        <taxon>Pedobacter</taxon>
    </lineage>
</organism>
<evidence type="ECO:0000313" key="2">
    <source>
        <dbReference type="EMBL" id="MCZ4243423.1"/>
    </source>
</evidence>
<name>A0ABT4L8C8_9SPHI</name>
<dbReference type="Proteomes" id="UP001144347">
    <property type="component" value="Unassembled WGS sequence"/>
</dbReference>
<sequence>MKTIKIFLAFMAFIAVKTNAQGVVVTSNGSTSYAVNTVTSSSVNSSTAPDQDVVQSGSDAEKTKTFSKSFSVDGSDKINLSNQYGSIVIKTWDKKEFRVDVDIKAYSNSSSDVQKLIDEVSIDATKNGDLVSVKTIMQDRNGRYGRGVRNGVTTWRREVKVNYVVYMPATNALTAMQEYGNIDLGNFSGPTSFKVQYGNLTVGNLSNSNNYINVQYGKTSIQDLNAAVVRHEYGSGVSIGAVGTLELDAQYVTVNVNTIRKSADLKVEYGGGLTVGNIGGNLLLNTEYAKVNINSIKGNTVIKQGYGSLSVTSVGKLTLKTEYTNVTLGSLNGDANINMDYNRLSVAEVTPACKSFVFEGEYASVGLGFGNGYNGNFNISTAYTGFKYGSNVSSRMVSEDDEVKKYAGKIGSGGSSNVSIKTEYGSIVFK</sequence>